<feature type="non-terminal residue" evidence="2">
    <location>
        <position position="59"/>
    </location>
</feature>
<dbReference type="EMBL" id="CAJNOC010010090">
    <property type="protein sequence ID" value="CAF1136307.1"/>
    <property type="molecule type" value="Genomic_DNA"/>
</dbReference>
<name>A0A814RP25_9BILA</name>
<comment type="caution">
    <text evidence="2">The sequence shown here is derived from an EMBL/GenBank/DDBJ whole genome shotgun (WGS) entry which is preliminary data.</text>
</comment>
<gene>
    <name evidence="2" type="ORF">OXX778_LOCUS22703</name>
</gene>
<keyword evidence="3" id="KW-1185">Reference proteome</keyword>
<proteinExistence type="predicted"/>
<dbReference type="AlphaFoldDB" id="A0A814RP25"/>
<protein>
    <submittedName>
        <fullName evidence="2">Uncharacterized protein</fullName>
    </submittedName>
</protein>
<sequence>MSGSKQETTKQMVKQNDDTIQAVGSNVVQKQSSGSEAQENTFKKELNNFKGNYFLSWHK</sequence>
<evidence type="ECO:0000313" key="3">
    <source>
        <dbReference type="Proteomes" id="UP000663879"/>
    </source>
</evidence>
<evidence type="ECO:0000256" key="1">
    <source>
        <dbReference type="SAM" id="MobiDB-lite"/>
    </source>
</evidence>
<reference evidence="2" key="1">
    <citation type="submission" date="2021-02" db="EMBL/GenBank/DDBJ databases">
        <authorList>
            <person name="Nowell W R."/>
        </authorList>
    </citation>
    <scope>NUCLEOTIDE SEQUENCE</scope>
    <source>
        <strain evidence="2">Ploen Becks lab</strain>
    </source>
</reference>
<organism evidence="2 3">
    <name type="scientific">Brachionus calyciflorus</name>
    <dbReference type="NCBI Taxonomy" id="104777"/>
    <lineage>
        <taxon>Eukaryota</taxon>
        <taxon>Metazoa</taxon>
        <taxon>Spiralia</taxon>
        <taxon>Gnathifera</taxon>
        <taxon>Rotifera</taxon>
        <taxon>Eurotatoria</taxon>
        <taxon>Monogononta</taxon>
        <taxon>Pseudotrocha</taxon>
        <taxon>Ploima</taxon>
        <taxon>Brachionidae</taxon>
        <taxon>Brachionus</taxon>
    </lineage>
</organism>
<dbReference type="Proteomes" id="UP000663879">
    <property type="component" value="Unassembled WGS sequence"/>
</dbReference>
<feature type="region of interest" description="Disordered" evidence="1">
    <location>
        <begin position="1"/>
        <end position="21"/>
    </location>
</feature>
<evidence type="ECO:0000313" key="2">
    <source>
        <dbReference type="EMBL" id="CAF1136307.1"/>
    </source>
</evidence>
<accession>A0A814RP25</accession>